<dbReference type="EMBL" id="AP022579">
    <property type="protein sequence ID" value="BBX90017.1"/>
    <property type="molecule type" value="Genomic_DNA"/>
</dbReference>
<dbReference type="InterPro" id="IPR036388">
    <property type="entry name" value="WH-like_DNA-bd_sf"/>
</dbReference>
<evidence type="ECO:0000259" key="4">
    <source>
        <dbReference type="PROSITE" id="PS50949"/>
    </source>
</evidence>
<evidence type="ECO:0000256" key="2">
    <source>
        <dbReference type="ARBA" id="ARBA00023125"/>
    </source>
</evidence>
<name>A0ABN5Z717_9MYCO</name>
<accession>A0ABN5Z717</accession>
<dbReference type="Proteomes" id="UP000466683">
    <property type="component" value="Chromosome"/>
</dbReference>
<evidence type="ECO:0000313" key="5">
    <source>
        <dbReference type="EMBL" id="BBX90017.1"/>
    </source>
</evidence>
<keyword evidence="6" id="KW-1185">Reference proteome</keyword>
<dbReference type="PANTHER" id="PTHR43537:SF24">
    <property type="entry name" value="GLUCONATE OPERON TRANSCRIPTIONAL REPRESSOR"/>
    <property type="match status" value="1"/>
</dbReference>
<dbReference type="InterPro" id="IPR011711">
    <property type="entry name" value="GntR_C"/>
</dbReference>
<dbReference type="SUPFAM" id="SSF46785">
    <property type="entry name" value="Winged helix' DNA-binding domain"/>
    <property type="match status" value="1"/>
</dbReference>
<dbReference type="InterPro" id="IPR008920">
    <property type="entry name" value="TF_FadR/GntR_C"/>
</dbReference>
<keyword evidence="3" id="KW-0804">Transcription</keyword>
<evidence type="ECO:0000313" key="6">
    <source>
        <dbReference type="Proteomes" id="UP000466683"/>
    </source>
</evidence>
<keyword evidence="1" id="KW-0805">Transcription regulation</keyword>
<dbReference type="Pfam" id="PF00392">
    <property type="entry name" value="GntR"/>
    <property type="match status" value="1"/>
</dbReference>
<sequence length="227" mass="24854">MQACMQGVPWFPVETDEKSSNSQRVYRMTKDQILSGEFRGGQLLSEVEVATQLGVSRTPVHEAFLRLAAEDFLDLVPRRGAVVVPVSAQEATDLLEMRLALETAAVRRLCRSADSIDTLFGELTELVERQRHGAAIGDADQFAAADDAFHRRIVEVAGNTIAGRFYGSLSDRQRRMMADAARSDSARLTELIGEHAALADAIGRRDVPGFEGALLAHLEATYRVVLA</sequence>
<dbReference type="PROSITE" id="PS50949">
    <property type="entry name" value="HTH_GNTR"/>
    <property type="match status" value="1"/>
</dbReference>
<dbReference type="CDD" id="cd07377">
    <property type="entry name" value="WHTH_GntR"/>
    <property type="match status" value="1"/>
</dbReference>
<dbReference type="SMART" id="SM00345">
    <property type="entry name" value="HTH_GNTR"/>
    <property type="match status" value="1"/>
</dbReference>
<dbReference type="SMART" id="SM00895">
    <property type="entry name" value="FCD"/>
    <property type="match status" value="1"/>
</dbReference>
<organism evidence="5 6">
    <name type="scientific">Mycolicibacterium boenickei</name>
    <dbReference type="NCBI Taxonomy" id="146017"/>
    <lineage>
        <taxon>Bacteria</taxon>
        <taxon>Bacillati</taxon>
        <taxon>Actinomycetota</taxon>
        <taxon>Actinomycetes</taxon>
        <taxon>Mycobacteriales</taxon>
        <taxon>Mycobacteriaceae</taxon>
        <taxon>Mycolicibacterium</taxon>
    </lineage>
</organism>
<dbReference type="PANTHER" id="PTHR43537">
    <property type="entry name" value="TRANSCRIPTIONAL REGULATOR, GNTR FAMILY"/>
    <property type="match status" value="1"/>
</dbReference>
<evidence type="ECO:0000256" key="3">
    <source>
        <dbReference type="ARBA" id="ARBA00023163"/>
    </source>
</evidence>
<dbReference type="InterPro" id="IPR036390">
    <property type="entry name" value="WH_DNA-bd_sf"/>
</dbReference>
<gene>
    <name evidence="5" type="ORF">MBOE_16660</name>
</gene>
<dbReference type="Pfam" id="PF07729">
    <property type="entry name" value="FCD"/>
    <property type="match status" value="1"/>
</dbReference>
<protein>
    <submittedName>
        <fullName evidence="5">GntR family transcriptional regulator</fullName>
    </submittedName>
</protein>
<feature type="domain" description="HTH gntR-type" evidence="4">
    <location>
        <begin position="19"/>
        <end position="86"/>
    </location>
</feature>
<dbReference type="Gene3D" id="1.20.120.530">
    <property type="entry name" value="GntR ligand-binding domain-like"/>
    <property type="match status" value="1"/>
</dbReference>
<evidence type="ECO:0000256" key="1">
    <source>
        <dbReference type="ARBA" id="ARBA00023015"/>
    </source>
</evidence>
<reference evidence="5 6" key="1">
    <citation type="journal article" date="2019" name="Emerg. Microbes Infect.">
        <title>Comprehensive subspecies identification of 175 nontuberculous mycobacteria species based on 7547 genomic profiles.</title>
        <authorList>
            <person name="Matsumoto Y."/>
            <person name="Kinjo T."/>
            <person name="Motooka D."/>
            <person name="Nabeya D."/>
            <person name="Jung N."/>
            <person name="Uechi K."/>
            <person name="Horii T."/>
            <person name="Iida T."/>
            <person name="Fujita J."/>
            <person name="Nakamura S."/>
        </authorList>
    </citation>
    <scope>NUCLEOTIDE SEQUENCE [LARGE SCALE GENOMIC DNA]</scope>
    <source>
        <strain evidence="5 6">JCM 15653</strain>
    </source>
</reference>
<proteinExistence type="predicted"/>
<keyword evidence="2" id="KW-0238">DNA-binding</keyword>
<dbReference type="Gene3D" id="1.10.10.10">
    <property type="entry name" value="Winged helix-like DNA-binding domain superfamily/Winged helix DNA-binding domain"/>
    <property type="match status" value="1"/>
</dbReference>
<dbReference type="SUPFAM" id="SSF48008">
    <property type="entry name" value="GntR ligand-binding domain-like"/>
    <property type="match status" value="1"/>
</dbReference>
<dbReference type="InterPro" id="IPR000524">
    <property type="entry name" value="Tscrpt_reg_HTH_GntR"/>
</dbReference>